<dbReference type="Proteomes" id="UP000013785">
    <property type="component" value="Unassembled WGS sequence"/>
</dbReference>
<dbReference type="PROSITE" id="PS51898">
    <property type="entry name" value="TYR_RECOMBINASE"/>
    <property type="match status" value="1"/>
</dbReference>
<name>R3U842_9ENTE</name>
<evidence type="ECO:0000313" key="9">
    <source>
        <dbReference type="Proteomes" id="UP000013785"/>
    </source>
</evidence>
<dbReference type="SUPFAM" id="SSF56349">
    <property type="entry name" value="DNA breaking-rejoining enzymes"/>
    <property type="match status" value="1"/>
</dbReference>
<proteinExistence type="inferred from homology"/>
<accession>R3U842</accession>
<dbReference type="PANTHER" id="PTHR30349">
    <property type="entry name" value="PHAGE INTEGRASE-RELATED"/>
    <property type="match status" value="1"/>
</dbReference>
<dbReference type="AlphaFoldDB" id="R3U842"/>
<feature type="domain" description="Tyr recombinase" evidence="6">
    <location>
        <begin position="169"/>
        <end position="362"/>
    </location>
</feature>
<protein>
    <recommendedName>
        <fullName evidence="10">Tyr recombinase domain-containing protein</fullName>
    </recommendedName>
</protein>
<evidence type="ECO:0000259" key="6">
    <source>
        <dbReference type="PROSITE" id="PS51898"/>
    </source>
</evidence>
<evidence type="ECO:0000256" key="5">
    <source>
        <dbReference type="PROSITE-ProRule" id="PRU01248"/>
    </source>
</evidence>
<evidence type="ECO:0000256" key="4">
    <source>
        <dbReference type="ARBA" id="ARBA00023172"/>
    </source>
</evidence>
<dbReference type="OrthoDB" id="111144at2"/>
<keyword evidence="4" id="KW-0233">DNA recombination</keyword>
<dbReference type="HOGENOM" id="CLU_027562_17_1_9"/>
<sequence length="367" mass="43112">MARGENIYKRKDGRWEGRYPKGRKSDGSIYYGYIYGKKYQMVREQVIIKRAVYQGSNENRKKRIRNHITFNDWVTIWINKIEKKGIKPSTLSSYQNKIDVHLLPYFGHLKLRDISKDLLDEWVNEKSEILKTSSIHIIFSLLKRCLKEAVEHDFLAYNICDKVCLPKWKKTKVLALSKCEQQKLTDYCEKQKQGMPILFALDTGLRIGEICGLQWRDVDFVDKKIYVRRTRQRVASSLLDAKTSVIDQSPKTVSSERYVPLTKRAFRILLTLKKQANTEYVFSKRLKALEPRNLIRLFDKYKKTLGFYSITFHTLRHTFATRCIELGGNISSVSKLLGHSSIKMTLDIYTTSFYEEQVQTIQCLEKF</sequence>
<dbReference type="PATRIC" id="fig|1158610.3.peg.33"/>
<comment type="similarity">
    <text evidence="1">Belongs to the 'phage' integrase family.</text>
</comment>
<evidence type="ECO:0000256" key="3">
    <source>
        <dbReference type="ARBA" id="ARBA00023125"/>
    </source>
</evidence>
<keyword evidence="3 5" id="KW-0238">DNA-binding</keyword>
<dbReference type="Pfam" id="PF00589">
    <property type="entry name" value="Phage_integrase"/>
    <property type="match status" value="1"/>
</dbReference>
<dbReference type="CDD" id="cd01189">
    <property type="entry name" value="INT_ICEBs1_C_like"/>
    <property type="match status" value="1"/>
</dbReference>
<dbReference type="InterPro" id="IPR044068">
    <property type="entry name" value="CB"/>
</dbReference>
<keyword evidence="9" id="KW-1185">Reference proteome</keyword>
<dbReference type="Gene3D" id="1.10.150.130">
    <property type="match status" value="1"/>
</dbReference>
<keyword evidence="2" id="KW-0229">DNA integration</keyword>
<dbReference type="Pfam" id="PF14659">
    <property type="entry name" value="Phage_int_SAM_3"/>
    <property type="match status" value="1"/>
</dbReference>
<dbReference type="InterPro" id="IPR050090">
    <property type="entry name" value="Tyrosine_recombinase_XerCD"/>
</dbReference>
<dbReference type="STRING" id="154621.RV11_GL002262"/>
<evidence type="ECO:0000313" key="8">
    <source>
        <dbReference type="EMBL" id="EOL50149.1"/>
    </source>
</evidence>
<evidence type="ECO:0000256" key="1">
    <source>
        <dbReference type="ARBA" id="ARBA00008857"/>
    </source>
</evidence>
<feature type="domain" description="Core-binding (CB)" evidence="7">
    <location>
        <begin position="68"/>
        <end position="150"/>
    </location>
</feature>
<comment type="caution">
    <text evidence="8">The sequence shown here is derived from an EMBL/GenBank/DDBJ whole genome shotgun (WGS) entry which is preliminary data.</text>
</comment>
<dbReference type="RefSeq" id="WP_010766743.1">
    <property type="nucleotide sequence ID" value="NZ_ASWE01000008.1"/>
</dbReference>
<reference evidence="8 9" key="1">
    <citation type="submission" date="2013-02" db="EMBL/GenBank/DDBJ databases">
        <title>The Genome Sequence of Enterococcus phoeniculicola BAA-412.</title>
        <authorList>
            <consortium name="The Broad Institute Genome Sequencing Platform"/>
            <consortium name="The Broad Institute Genome Sequencing Center for Infectious Disease"/>
            <person name="Earl A.M."/>
            <person name="Gilmore M.S."/>
            <person name="Lebreton F."/>
            <person name="Walker B."/>
            <person name="Young S.K."/>
            <person name="Zeng Q."/>
            <person name="Gargeya S."/>
            <person name="Fitzgerald M."/>
            <person name="Haas B."/>
            <person name="Abouelleil A."/>
            <person name="Alvarado L."/>
            <person name="Arachchi H.M."/>
            <person name="Berlin A.M."/>
            <person name="Chapman S.B."/>
            <person name="Dewar J."/>
            <person name="Goldberg J."/>
            <person name="Griggs A."/>
            <person name="Gujja S."/>
            <person name="Hansen M."/>
            <person name="Howarth C."/>
            <person name="Imamovic A."/>
            <person name="Larimer J."/>
            <person name="McCowan C."/>
            <person name="Murphy C."/>
            <person name="Neiman D."/>
            <person name="Pearson M."/>
            <person name="Priest M."/>
            <person name="Roberts A."/>
            <person name="Saif S."/>
            <person name="Shea T."/>
            <person name="Sisk P."/>
            <person name="Sykes S."/>
            <person name="Wortman J."/>
            <person name="Nusbaum C."/>
            <person name="Birren B."/>
        </authorList>
    </citation>
    <scope>NUCLEOTIDE SEQUENCE [LARGE SCALE GENOMIC DNA]</scope>
    <source>
        <strain evidence="8 9">ATCC BAA-412</strain>
    </source>
</reference>
<gene>
    <name evidence="8" type="ORF">UC3_00041</name>
</gene>
<dbReference type="GO" id="GO:0003677">
    <property type="term" value="F:DNA binding"/>
    <property type="evidence" value="ECO:0007669"/>
    <property type="project" value="UniProtKB-UniRule"/>
</dbReference>
<organism evidence="8 9">
    <name type="scientific">Enterococcus phoeniculicola ATCC BAA-412</name>
    <dbReference type="NCBI Taxonomy" id="1158610"/>
    <lineage>
        <taxon>Bacteria</taxon>
        <taxon>Bacillati</taxon>
        <taxon>Bacillota</taxon>
        <taxon>Bacilli</taxon>
        <taxon>Lactobacillales</taxon>
        <taxon>Enterococcaceae</taxon>
        <taxon>Enterococcus</taxon>
    </lineage>
</organism>
<dbReference type="Gene3D" id="1.10.443.10">
    <property type="entry name" value="Intergrase catalytic core"/>
    <property type="match status" value="1"/>
</dbReference>
<dbReference type="InterPro" id="IPR013762">
    <property type="entry name" value="Integrase-like_cat_sf"/>
</dbReference>
<evidence type="ECO:0008006" key="10">
    <source>
        <dbReference type="Google" id="ProtNLM"/>
    </source>
</evidence>
<evidence type="ECO:0000259" key="7">
    <source>
        <dbReference type="PROSITE" id="PS51900"/>
    </source>
</evidence>
<dbReference type="GO" id="GO:0015074">
    <property type="term" value="P:DNA integration"/>
    <property type="evidence" value="ECO:0007669"/>
    <property type="project" value="UniProtKB-KW"/>
</dbReference>
<dbReference type="EMBL" id="AJAT01000001">
    <property type="protein sequence ID" value="EOL50149.1"/>
    <property type="molecule type" value="Genomic_DNA"/>
</dbReference>
<dbReference type="eggNOG" id="COG0582">
    <property type="taxonomic scope" value="Bacteria"/>
</dbReference>
<dbReference type="InterPro" id="IPR011010">
    <property type="entry name" value="DNA_brk_join_enz"/>
</dbReference>
<dbReference type="GO" id="GO:0006310">
    <property type="term" value="P:DNA recombination"/>
    <property type="evidence" value="ECO:0007669"/>
    <property type="project" value="UniProtKB-KW"/>
</dbReference>
<dbReference type="InterPro" id="IPR010998">
    <property type="entry name" value="Integrase_recombinase_N"/>
</dbReference>
<dbReference type="InterPro" id="IPR002104">
    <property type="entry name" value="Integrase_catalytic"/>
</dbReference>
<dbReference type="InterPro" id="IPR004107">
    <property type="entry name" value="Integrase_SAM-like_N"/>
</dbReference>
<dbReference type="PANTHER" id="PTHR30349:SF64">
    <property type="entry name" value="PROPHAGE INTEGRASE INTD-RELATED"/>
    <property type="match status" value="1"/>
</dbReference>
<dbReference type="PROSITE" id="PS51900">
    <property type="entry name" value="CB"/>
    <property type="match status" value="1"/>
</dbReference>
<evidence type="ECO:0000256" key="2">
    <source>
        <dbReference type="ARBA" id="ARBA00022908"/>
    </source>
</evidence>